<accession>A0A1X1HDE2</accession>
<reference evidence="1 2" key="1">
    <citation type="journal article" date="2016" name="Eur. J. Clin. Microbiol. Infect. Dis.">
        <title>Whole genome sequencing as a tool for phylogenetic analysis of clinical strains of Mitis group streptococci.</title>
        <authorList>
            <person name="Rasmussen L.H."/>
            <person name="Dargis R."/>
            <person name="Hojholt K."/>
            <person name="Christensen J.J."/>
            <person name="Skovgaard O."/>
            <person name="Justesen U.S."/>
            <person name="Rosenvinge F.S."/>
            <person name="Moser C."/>
            <person name="Lukjancenko O."/>
            <person name="Rasmussen S."/>
            <person name="Nielsen X.C."/>
        </authorList>
    </citation>
    <scope>NUCLEOTIDE SEQUENCE [LARGE SCALE GENOMIC DNA]</scope>
    <source>
        <strain evidence="1 2">OD_336064_07</strain>
    </source>
</reference>
<dbReference type="Proteomes" id="UP000193121">
    <property type="component" value="Unassembled WGS sequence"/>
</dbReference>
<gene>
    <name evidence="1" type="ORF">B7717_09225</name>
</gene>
<name>A0A1X1HDE2_STROR</name>
<comment type="caution">
    <text evidence="1">The sequence shown here is derived from an EMBL/GenBank/DDBJ whole genome shotgun (WGS) entry which is preliminary data.</text>
</comment>
<sequence length="41" mass="4478">MLVYSGRLEDIMTKNHNTAKTTTETYGLGTGDLAGENIVDF</sequence>
<evidence type="ECO:0000313" key="2">
    <source>
        <dbReference type="Proteomes" id="UP000193121"/>
    </source>
</evidence>
<dbReference type="EMBL" id="NCUO01000012">
    <property type="protein sequence ID" value="ORO58857.1"/>
    <property type="molecule type" value="Genomic_DNA"/>
</dbReference>
<proteinExistence type="predicted"/>
<protein>
    <submittedName>
        <fullName evidence="1">NADP oxidoreductase</fullName>
    </submittedName>
</protein>
<dbReference type="AlphaFoldDB" id="A0A1X1HDE2"/>
<organism evidence="1 2">
    <name type="scientific">Streptococcus oralis subsp. oralis</name>
    <dbReference type="NCBI Taxonomy" id="1891914"/>
    <lineage>
        <taxon>Bacteria</taxon>
        <taxon>Bacillati</taxon>
        <taxon>Bacillota</taxon>
        <taxon>Bacilli</taxon>
        <taxon>Lactobacillales</taxon>
        <taxon>Streptococcaceae</taxon>
        <taxon>Streptococcus</taxon>
    </lineage>
</organism>
<evidence type="ECO:0000313" key="1">
    <source>
        <dbReference type="EMBL" id="ORO58857.1"/>
    </source>
</evidence>